<evidence type="ECO:0008006" key="4">
    <source>
        <dbReference type="Google" id="ProtNLM"/>
    </source>
</evidence>
<dbReference type="AlphaFoldDB" id="A0A7C9ER90"/>
<dbReference type="EMBL" id="GISG01231305">
    <property type="protein sequence ID" value="MBA4666325.1"/>
    <property type="molecule type" value="Transcribed_RNA"/>
</dbReference>
<dbReference type="PANTHER" id="PTHR33083">
    <property type="entry name" value="EXPRESSED PROTEIN"/>
    <property type="match status" value="1"/>
</dbReference>
<reference evidence="3" key="2">
    <citation type="submission" date="2020-07" db="EMBL/GenBank/DDBJ databases">
        <authorList>
            <person name="Vera ALvarez R."/>
            <person name="Arias-Moreno D.M."/>
            <person name="Jimenez-Jacinto V."/>
            <person name="Jimenez-Bremont J.F."/>
            <person name="Swaminathan K."/>
            <person name="Moose S.P."/>
            <person name="Guerrero-Gonzalez M.L."/>
            <person name="Marino-Ramirez L."/>
            <person name="Landsman D."/>
            <person name="Rodriguez-Kessler M."/>
            <person name="Delgado-Sanchez P."/>
        </authorList>
    </citation>
    <scope>NUCLEOTIDE SEQUENCE</scope>
    <source>
        <tissue evidence="3">Cladode</tissue>
    </source>
</reference>
<feature type="compositionally biased region" description="Low complexity" evidence="2">
    <location>
        <begin position="42"/>
        <end position="52"/>
    </location>
</feature>
<name>A0A7C9ER90_OPUST</name>
<protein>
    <recommendedName>
        <fullName evidence="4">Senescence regulator S40</fullName>
    </recommendedName>
</protein>
<dbReference type="EMBL" id="GISG01231306">
    <property type="protein sequence ID" value="MBA4666326.1"/>
    <property type="molecule type" value="Transcribed_RNA"/>
</dbReference>
<dbReference type="PANTHER" id="PTHR33083:SF123">
    <property type="entry name" value="EXPRESSED PROTEIN"/>
    <property type="match status" value="1"/>
</dbReference>
<dbReference type="GO" id="GO:0010150">
    <property type="term" value="P:leaf senescence"/>
    <property type="evidence" value="ECO:0007669"/>
    <property type="project" value="UniProtKB-ARBA"/>
</dbReference>
<feature type="compositionally biased region" description="Low complexity" evidence="2">
    <location>
        <begin position="94"/>
        <end position="105"/>
    </location>
</feature>
<evidence type="ECO:0000256" key="1">
    <source>
        <dbReference type="ARBA" id="ARBA00034773"/>
    </source>
</evidence>
<dbReference type="InterPro" id="IPR007608">
    <property type="entry name" value="Senescence_reg_S40"/>
</dbReference>
<feature type="compositionally biased region" description="Acidic residues" evidence="2">
    <location>
        <begin position="23"/>
        <end position="32"/>
    </location>
</feature>
<dbReference type="Pfam" id="PF04520">
    <property type="entry name" value="Senescence_reg"/>
    <property type="match status" value="1"/>
</dbReference>
<evidence type="ECO:0000256" key="2">
    <source>
        <dbReference type="SAM" id="MobiDB-lite"/>
    </source>
</evidence>
<evidence type="ECO:0000313" key="3">
    <source>
        <dbReference type="EMBL" id="MBA4666324.1"/>
    </source>
</evidence>
<dbReference type="EMBL" id="GISG01231304">
    <property type="protein sequence ID" value="MBA4666324.1"/>
    <property type="molecule type" value="Transcribed_RNA"/>
</dbReference>
<proteinExistence type="inferred from homology"/>
<comment type="similarity">
    <text evidence="1">Belongs to the senescence regulator S40 family.</text>
</comment>
<sequence length="201" mass="21772">MVRERLPRLLTSLPDPPARKVEEQDEELDESDVVWSSFGDETQSLTPTTTSSVTATSYSLSSTLHPFSSSPSAGLSAALFSPDSPKSIQRKTTSSPVSMISSRSSDGATGPYYGRKYHQSAPVNVPVWPGRRRGGSFGLDEVDGDDEGFQDDEGMVPPHEIVARSQRTTVFSVMEGAGRTLKGRDLTAVRNAVFQKTGFLQ</sequence>
<feature type="region of interest" description="Disordered" evidence="2">
    <location>
        <begin position="80"/>
        <end position="115"/>
    </location>
</feature>
<reference evidence="3" key="1">
    <citation type="journal article" date="2013" name="J. Plant Res.">
        <title>Effect of fungi and light on seed germination of three Opuntia species from semiarid lands of central Mexico.</title>
        <authorList>
            <person name="Delgado-Sanchez P."/>
            <person name="Jimenez-Bremont J.F."/>
            <person name="Guerrero-Gonzalez Mde L."/>
            <person name="Flores J."/>
        </authorList>
    </citation>
    <scope>NUCLEOTIDE SEQUENCE</scope>
    <source>
        <tissue evidence="3">Cladode</tissue>
    </source>
</reference>
<feature type="compositionally biased region" description="Polar residues" evidence="2">
    <location>
        <begin position="84"/>
        <end position="93"/>
    </location>
</feature>
<feature type="region of interest" description="Disordered" evidence="2">
    <location>
        <begin position="1"/>
        <end position="52"/>
    </location>
</feature>
<accession>A0A7C9ER90</accession>
<organism evidence="3">
    <name type="scientific">Opuntia streptacantha</name>
    <name type="common">Prickly pear cactus</name>
    <name type="synonym">Opuntia cardona</name>
    <dbReference type="NCBI Taxonomy" id="393608"/>
    <lineage>
        <taxon>Eukaryota</taxon>
        <taxon>Viridiplantae</taxon>
        <taxon>Streptophyta</taxon>
        <taxon>Embryophyta</taxon>
        <taxon>Tracheophyta</taxon>
        <taxon>Spermatophyta</taxon>
        <taxon>Magnoliopsida</taxon>
        <taxon>eudicotyledons</taxon>
        <taxon>Gunneridae</taxon>
        <taxon>Pentapetalae</taxon>
        <taxon>Caryophyllales</taxon>
        <taxon>Cactineae</taxon>
        <taxon>Cactaceae</taxon>
        <taxon>Opuntioideae</taxon>
        <taxon>Opuntia</taxon>
    </lineage>
</organism>